<organism evidence="6 7">
    <name type="scientific">Urochloa decumbens</name>
    <dbReference type="NCBI Taxonomy" id="240449"/>
    <lineage>
        <taxon>Eukaryota</taxon>
        <taxon>Viridiplantae</taxon>
        <taxon>Streptophyta</taxon>
        <taxon>Embryophyta</taxon>
        <taxon>Tracheophyta</taxon>
        <taxon>Spermatophyta</taxon>
        <taxon>Magnoliopsida</taxon>
        <taxon>Liliopsida</taxon>
        <taxon>Poales</taxon>
        <taxon>Poaceae</taxon>
        <taxon>PACMAD clade</taxon>
        <taxon>Panicoideae</taxon>
        <taxon>Panicodae</taxon>
        <taxon>Paniceae</taxon>
        <taxon>Melinidinae</taxon>
        <taxon>Urochloa</taxon>
    </lineage>
</organism>
<dbReference type="PRINTS" id="PR00300">
    <property type="entry name" value="CLPPROTEASEA"/>
</dbReference>
<feature type="domain" description="AAA+ ATPase" evidence="4">
    <location>
        <begin position="146"/>
        <end position="291"/>
    </location>
</feature>
<keyword evidence="1" id="KW-0547">Nucleotide-binding</keyword>
<dbReference type="Pfam" id="PF17871">
    <property type="entry name" value="AAA_lid_9"/>
    <property type="match status" value="1"/>
</dbReference>
<dbReference type="InterPro" id="IPR001270">
    <property type="entry name" value="ClpA/B"/>
</dbReference>
<keyword evidence="2" id="KW-0067">ATP-binding</keyword>
<dbReference type="CDD" id="cd00009">
    <property type="entry name" value="AAA"/>
    <property type="match status" value="1"/>
</dbReference>
<keyword evidence="7" id="KW-1185">Reference proteome</keyword>
<sequence>MPTAPPLNTLGITDKDSELLRMVSQWPSHRRQPASAAILCASAASLLDSASEAGLLKTSTSLWEASAALWRVAGVPSKDAPPQAPPPAVGQPGGSGPKPVAAAPQTKPWALAAYGRDISAAASKTDPVVGRDGEIDRVVCILCRRTKNSAMLFGAPGVGKTAIAEGIVQRIADVPAPLQGARVVEVDLGAMMAGTSLRGMFEERIKKVIQEAEDADGKVILFIDEIHMLLGAGLAMGGNMDGANMLKPALARGRIRCLGATTFDEYRKYIEKDAAFERRFQKVLIQEPSMLATIAILQGLKKRHEEHHSTTIQDASIVAAAQLANRYITGRQFPDKAIDLMDEACSMARMQTDNELKGNNMQHTPVNTAKGAIVSPDQVAQVVSRWTGIPVNTLDLDEKEKLMHLRDRLQARVVGQEEAVNLVAQSVLRSRVGLDQPGQPIGSFLFLGSTGVGKTELAKALAEQLFDSEKLLIRFDMTEFVGSHSVLRLIGAPPSYHGYHDGGQLTEKLLDDGVLTDGKGKTVDFKNTIIIMTSNLGAEYLMKAMAGEKSMEAARDLVIKQAQKQFKPEFLNRLSELVVFEPLSLDKLREVANVQMKGIIARLADKGINLSASDAALDVVLSESHNPLYGARPIRRWLQKNVMTKLSEMLVKGEVDADTSIIIDASEDKKDLKYEVVKNAAVPQASRRDKMTAMEISCDSE</sequence>
<dbReference type="SMART" id="SM00382">
    <property type="entry name" value="AAA"/>
    <property type="match status" value="2"/>
</dbReference>
<dbReference type="Gene3D" id="1.10.8.60">
    <property type="match status" value="1"/>
</dbReference>
<evidence type="ECO:0000256" key="3">
    <source>
        <dbReference type="SAM" id="MobiDB-lite"/>
    </source>
</evidence>
<feature type="domain" description="AAA+ ATPase" evidence="4">
    <location>
        <begin position="440"/>
        <end position="563"/>
    </location>
</feature>
<dbReference type="Gene3D" id="3.40.50.300">
    <property type="entry name" value="P-loop containing nucleotide triphosphate hydrolases"/>
    <property type="match status" value="4"/>
</dbReference>
<dbReference type="InterPro" id="IPR027417">
    <property type="entry name" value="P-loop_NTPase"/>
</dbReference>
<dbReference type="SMART" id="SM01086">
    <property type="entry name" value="ClpB_D2-small"/>
    <property type="match status" value="1"/>
</dbReference>
<protein>
    <submittedName>
        <fullName evidence="6">Uncharacterized protein</fullName>
    </submittedName>
</protein>
<dbReference type="Proteomes" id="UP001497457">
    <property type="component" value="Chromosome 3rd"/>
</dbReference>
<dbReference type="InterPro" id="IPR003959">
    <property type="entry name" value="ATPase_AAA_core"/>
</dbReference>
<evidence type="ECO:0000256" key="1">
    <source>
        <dbReference type="ARBA" id="ARBA00022741"/>
    </source>
</evidence>
<evidence type="ECO:0000259" key="4">
    <source>
        <dbReference type="SMART" id="SM00382"/>
    </source>
</evidence>
<dbReference type="Pfam" id="PF10431">
    <property type="entry name" value="ClpB_D2-small"/>
    <property type="match status" value="1"/>
</dbReference>
<dbReference type="InterPro" id="IPR003593">
    <property type="entry name" value="AAA+_ATPase"/>
</dbReference>
<feature type="domain" description="Clp ATPase C-terminal" evidence="5">
    <location>
        <begin position="583"/>
        <end position="672"/>
    </location>
</feature>
<dbReference type="SUPFAM" id="SSF52540">
    <property type="entry name" value="P-loop containing nucleoside triphosphate hydrolases"/>
    <property type="match status" value="2"/>
</dbReference>
<evidence type="ECO:0000313" key="7">
    <source>
        <dbReference type="Proteomes" id="UP001497457"/>
    </source>
</evidence>
<dbReference type="InterPro" id="IPR019489">
    <property type="entry name" value="Clp_ATPase_C"/>
</dbReference>
<evidence type="ECO:0000256" key="2">
    <source>
        <dbReference type="ARBA" id="ARBA00022840"/>
    </source>
</evidence>
<dbReference type="InterPro" id="IPR050130">
    <property type="entry name" value="ClpA_ClpB"/>
</dbReference>
<dbReference type="InterPro" id="IPR041546">
    <property type="entry name" value="ClpA/ClpB_AAA_lid"/>
</dbReference>
<dbReference type="CDD" id="cd19499">
    <property type="entry name" value="RecA-like_ClpB_Hsp104-like"/>
    <property type="match status" value="1"/>
</dbReference>
<feature type="region of interest" description="Disordered" evidence="3">
    <location>
        <begin position="76"/>
        <end position="103"/>
    </location>
</feature>
<evidence type="ECO:0000259" key="5">
    <source>
        <dbReference type="SMART" id="SM01086"/>
    </source>
</evidence>
<dbReference type="PANTHER" id="PTHR11638">
    <property type="entry name" value="ATP-DEPENDENT CLP PROTEASE"/>
    <property type="match status" value="1"/>
</dbReference>
<reference evidence="6 7" key="2">
    <citation type="submission" date="2024-10" db="EMBL/GenBank/DDBJ databases">
        <authorList>
            <person name="Ryan C."/>
        </authorList>
    </citation>
    <scope>NUCLEOTIDE SEQUENCE [LARGE SCALE GENOMIC DNA]</scope>
</reference>
<gene>
    <name evidence="6" type="ORF">URODEC1_LOCUS76084</name>
</gene>
<dbReference type="EMBL" id="OZ075113">
    <property type="protein sequence ID" value="CAL5021613.1"/>
    <property type="molecule type" value="Genomic_DNA"/>
</dbReference>
<accession>A0ABC9CJ19</accession>
<name>A0ABC9CJ19_9POAL</name>
<evidence type="ECO:0000313" key="6">
    <source>
        <dbReference type="EMBL" id="CAL5021613.1"/>
    </source>
</evidence>
<dbReference type="GO" id="GO:0005524">
    <property type="term" value="F:ATP binding"/>
    <property type="evidence" value="ECO:0007669"/>
    <property type="project" value="UniProtKB-KW"/>
</dbReference>
<dbReference type="AlphaFoldDB" id="A0ABC9CJ19"/>
<dbReference type="Pfam" id="PF00004">
    <property type="entry name" value="AAA"/>
    <property type="match status" value="1"/>
</dbReference>
<reference evidence="7" key="1">
    <citation type="submission" date="2024-06" db="EMBL/GenBank/DDBJ databases">
        <authorList>
            <person name="Ryan C."/>
        </authorList>
    </citation>
    <scope>NUCLEOTIDE SEQUENCE [LARGE SCALE GENOMIC DNA]</scope>
</reference>
<proteinExistence type="predicted"/>
<dbReference type="PANTHER" id="PTHR11638:SF174">
    <property type="entry name" value="AAA+ ATPASE DOMAIN-CONTAINING PROTEIN"/>
    <property type="match status" value="1"/>
</dbReference>
<dbReference type="Pfam" id="PF07724">
    <property type="entry name" value="AAA_2"/>
    <property type="match status" value="1"/>
</dbReference>